<dbReference type="InterPro" id="IPR020103">
    <property type="entry name" value="PsdUridine_synth_cat_dom_sf"/>
</dbReference>
<dbReference type="GO" id="GO:0001522">
    <property type="term" value="P:pseudouridine synthesis"/>
    <property type="evidence" value="ECO:0007669"/>
    <property type="project" value="InterPro"/>
</dbReference>
<evidence type="ECO:0000256" key="1">
    <source>
        <dbReference type="ARBA" id="ARBA00007953"/>
    </source>
</evidence>
<protein>
    <recommendedName>
        <fullName evidence="5">TRUD domain-containing protein</fullName>
    </recommendedName>
</protein>
<dbReference type="InterPro" id="IPR042214">
    <property type="entry name" value="TruD_catalytic"/>
</dbReference>
<gene>
    <name evidence="6" type="ORF">TEA_014394</name>
</gene>
<dbReference type="EMBL" id="SDRB02006819">
    <property type="protein sequence ID" value="THG11978.1"/>
    <property type="molecule type" value="Genomic_DNA"/>
</dbReference>
<proteinExistence type="inferred from homology"/>
<dbReference type="PANTHER" id="PTHR13326:SF21">
    <property type="entry name" value="PSEUDOURIDYLATE SYNTHASE PUS7L"/>
    <property type="match status" value="1"/>
</dbReference>
<keyword evidence="3" id="KW-0812">Transmembrane</keyword>
<evidence type="ECO:0000256" key="3">
    <source>
        <dbReference type="SAM" id="Phobius"/>
    </source>
</evidence>
<dbReference type="SUPFAM" id="SSF55120">
    <property type="entry name" value="Pseudouridine synthase"/>
    <property type="match status" value="1"/>
</dbReference>
<evidence type="ECO:0000313" key="7">
    <source>
        <dbReference type="Proteomes" id="UP000306102"/>
    </source>
</evidence>
<keyword evidence="3" id="KW-1133">Transmembrane helix</keyword>
<dbReference type="GO" id="GO:0009982">
    <property type="term" value="F:pseudouridine synthase activity"/>
    <property type="evidence" value="ECO:0007669"/>
    <property type="project" value="InterPro"/>
</dbReference>
<dbReference type="STRING" id="542762.A0A4S4E7F2"/>
<dbReference type="InterPro" id="IPR001656">
    <property type="entry name" value="PsdUridine_synth_TruD"/>
</dbReference>
<dbReference type="Proteomes" id="UP000306102">
    <property type="component" value="Unassembled WGS sequence"/>
</dbReference>
<comment type="similarity">
    <text evidence="1">Belongs to the pseudouridine synthase TruD family.</text>
</comment>
<organism evidence="6 7">
    <name type="scientific">Camellia sinensis var. sinensis</name>
    <name type="common">China tea</name>
    <dbReference type="NCBI Taxonomy" id="542762"/>
    <lineage>
        <taxon>Eukaryota</taxon>
        <taxon>Viridiplantae</taxon>
        <taxon>Streptophyta</taxon>
        <taxon>Embryophyta</taxon>
        <taxon>Tracheophyta</taxon>
        <taxon>Spermatophyta</taxon>
        <taxon>Magnoliopsida</taxon>
        <taxon>eudicotyledons</taxon>
        <taxon>Gunneridae</taxon>
        <taxon>Pentapetalae</taxon>
        <taxon>asterids</taxon>
        <taxon>Ericales</taxon>
        <taxon>Theaceae</taxon>
        <taxon>Camellia</taxon>
    </lineage>
</organism>
<keyword evidence="3" id="KW-0472">Membrane</keyword>
<feature type="transmembrane region" description="Helical" evidence="3">
    <location>
        <begin position="58"/>
        <end position="83"/>
    </location>
</feature>
<dbReference type="PROSITE" id="PS50984">
    <property type="entry name" value="TRUD"/>
    <property type="match status" value="1"/>
</dbReference>
<dbReference type="Gene3D" id="3.30.2350.20">
    <property type="entry name" value="TruD, catalytic domain"/>
    <property type="match status" value="1"/>
</dbReference>
<keyword evidence="7" id="KW-1185">Reference proteome</keyword>
<dbReference type="PANTHER" id="PTHR13326">
    <property type="entry name" value="TRNA PSEUDOURIDINE SYNTHASE D"/>
    <property type="match status" value="1"/>
</dbReference>
<dbReference type="InterPro" id="IPR011760">
    <property type="entry name" value="PsdUridine_synth_TruD_insert"/>
</dbReference>
<keyword evidence="4" id="KW-0732">Signal</keyword>
<accession>A0A4S4E7F2</accession>
<evidence type="ECO:0000256" key="4">
    <source>
        <dbReference type="SAM" id="SignalP"/>
    </source>
</evidence>
<reference evidence="6 7" key="1">
    <citation type="journal article" date="2018" name="Proc. Natl. Acad. Sci. U.S.A.">
        <title>Draft genome sequence of Camellia sinensis var. sinensis provides insights into the evolution of the tea genome and tea quality.</title>
        <authorList>
            <person name="Wei C."/>
            <person name="Yang H."/>
            <person name="Wang S."/>
            <person name="Zhao J."/>
            <person name="Liu C."/>
            <person name="Gao L."/>
            <person name="Xia E."/>
            <person name="Lu Y."/>
            <person name="Tai Y."/>
            <person name="She G."/>
            <person name="Sun J."/>
            <person name="Cao H."/>
            <person name="Tong W."/>
            <person name="Gao Q."/>
            <person name="Li Y."/>
            <person name="Deng W."/>
            <person name="Jiang X."/>
            <person name="Wang W."/>
            <person name="Chen Q."/>
            <person name="Zhang S."/>
            <person name="Li H."/>
            <person name="Wu J."/>
            <person name="Wang P."/>
            <person name="Li P."/>
            <person name="Shi C."/>
            <person name="Zheng F."/>
            <person name="Jian J."/>
            <person name="Huang B."/>
            <person name="Shan D."/>
            <person name="Shi M."/>
            <person name="Fang C."/>
            <person name="Yue Y."/>
            <person name="Li F."/>
            <person name="Li D."/>
            <person name="Wei S."/>
            <person name="Han B."/>
            <person name="Jiang C."/>
            <person name="Yin Y."/>
            <person name="Xia T."/>
            <person name="Zhang Z."/>
            <person name="Bennetzen J.L."/>
            <person name="Zhao S."/>
            <person name="Wan X."/>
        </authorList>
    </citation>
    <scope>NUCLEOTIDE SEQUENCE [LARGE SCALE GENOMIC DNA]</scope>
    <source>
        <strain evidence="7">cv. Shuchazao</strain>
        <tissue evidence="6">Leaf</tissue>
    </source>
</reference>
<feature type="chain" id="PRO_5020760069" description="TRUD domain-containing protein" evidence="4">
    <location>
        <begin position="26"/>
        <end position="228"/>
    </location>
</feature>
<evidence type="ECO:0000256" key="2">
    <source>
        <dbReference type="ARBA" id="ARBA00023235"/>
    </source>
</evidence>
<dbReference type="AlphaFoldDB" id="A0A4S4E7F2"/>
<keyword evidence="2" id="KW-0413">Isomerase</keyword>
<feature type="signal peptide" evidence="4">
    <location>
        <begin position="1"/>
        <end position="25"/>
    </location>
</feature>
<evidence type="ECO:0000259" key="5">
    <source>
        <dbReference type="PROSITE" id="PS50984"/>
    </source>
</evidence>
<evidence type="ECO:0000313" key="6">
    <source>
        <dbReference type="EMBL" id="THG11978.1"/>
    </source>
</evidence>
<dbReference type="GO" id="GO:0005634">
    <property type="term" value="C:nucleus"/>
    <property type="evidence" value="ECO:0007669"/>
    <property type="project" value="TreeGrafter"/>
</dbReference>
<sequence>MICVMCMRIACLCFSLLSLAGYVSQKSSKETLENLKAAIKSTKKGIMAQAKTQRNRKIGAVGLTTIEVHIIGLTILTSFLVIFRFRLYKENKDTQEALGLIGKMLGIQAGSQGHLDFLVQKISDLYRLKGGVESDSEDTIKASVVALGKHGFINYFGLQLQRFGSGSVPTHLIGATLLRGEWKAAVSMILGPREGDILLLFLYAVKRIPFLNPSREWSAASGSDVSLK</sequence>
<dbReference type="Pfam" id="PF01142">
    <property type="entry name" value="TruD"/>
    <property type="match status" value="1"/>
</dbReference>
<comment type="caution">
    <text evidence="6">The sequence shown here is derived from an EMBL/GenBank/DDBJ whole genome shotgun (WGS) entry which is preliminary data.</text>
</comment>
<dbReference type="GO" id="GO:0003723">
    <property type="term" value="F:RNA binding"/>
    <property type="evidence" value="ECO:0007669"/>
    <property type="project" value="InterPro"/>
</dbReference>
<feature type="domain" description="TRUD" evidence="5">
    <location>
        <begin position="151"/>
        <end position="228"/>
    </location>
</feature>
<name>A0A4S4E7F2_CAMSN</name>